<dbReference type="InterPro" id="IPR009003">
    <property type="entry name" value="Peptidase_S1_PA"/>
</dbReference>
<protein>
    <submittedName>
        <fullName evidence="3">V8-like Glu-specific endopeptidase</fullName>
    </submittedName>
</protein>
<feature type="compositionally biased region" description="Low complexity" evidence="2">
    <location>
        <begin position="60"/>
        <end position="86"/>
    </location>
</feature>
<sequence>MGRHRRRRVRLALRPVAVTSVLAVGLIGAIAGATELTTHFALADRPTAELPVTASVLPGATATAPPSATPTPEATASASATATATAGDGTVVRSTATVDPHLATVPSYSPPPELGKTATAPDGAESARVGALFTGSVAAGNHFCTASVLHSTGKDLILTAAHCLSSTDNVRFVPGYRDGQAPYGSWKVTRIFTADGWQNGSDPDEDFAILQVAQNGGRDIEDVVGANTLGLNAGWSDQVRLYGYPGDTEMPILCTNATTKQDTFQRTISCPAFPGGTSGGPWIDTTTGQVIGIIGGYEQGGDSDDVSYSAYFDHTIGDLYRKADAATS</sequence>
<evidence type="ECO:0000313" key="4">
    <source>
        <dbReference type="Proteomes" id="UP001206483"/>
    </source>
</evidence>
<evidence type="ECO:0000313" key="3">
    <source>
        <dbReference type="EMBL" id="MCP2307567.1"/>
    </source>
</evidence>
<dbReference type="SUPFAM" id="SSF50494">
    <property type="entry name" value="Trypsin-like serine proteases"/>
    <property type="match status" value="1"/>
</dbReference>
<proteinExistence type="predicted"/>
<accession>A0ABT1IR16</accession>
<organism evidence="3 4">
    <name type="scientific">Kitasatospora paracochleata</name>
    <dbReference type="NCBI Taxonomy" id="58354"/>
    <lineage>
        <taxon>Bacteria</taxon>
        <taxon>Bacillati</taxon>
        <taxon>Actinomycetota</taxon>
        <taxon>Actinomycetes</taxon>
        <taxon>Kitasatosporales</taxon>
        <taxon>Streptomycetaceae</taxon>
        <taxon>Kitasatospora</taxon>
    </lineage>
</organism>
<dbReference type="PANTHER" id="PTHR15462:SF8">
    <property type="entry name" value="SERINE PROTEASE"/>
    <property type="match status" value="1"/>
</dbReference>
<dbReference type="InterPro" id="IPR050966">
    <property type="entry name" value="Glutamyl_endopeptidase"/>
</dbReference>
<dbReference type="Pfam" id="PF13365">
    <property type="entry name" value="Trypsin_2"/>
    <property type="match status" value="1"/>
</dbReference>
<feature type="region of interest" description="Disordered" evidence="2">
    <location>
        <begin position="102"/>
        <end position="121"/>
    </location>
</feature>
<gene>
    <name evidence="3" type="ORF">FHR36_000659</name>
</gene>
<feature type="region of interest" description="Disordered" evidence="2">
    <location>
        <begin position="59"/>
        <end position="91"/>
    </location>
</feature>
<evidence type="ECO:0000256" key="1">
    <source>
        <dbReference type="ARBA" id="ARBA00022729"/>
    </source>
</evidence>
<dbReference type="InterPro" id="IPR043504">
    <property type="entry name" value="Peptidase_S1_PA_chymotrypsin"/>
</dbReference>
<reference evidence="3 4" key="1">
    <citation type="submission" date="2022-06" db="EMBL/GenBank/DDBJ databases">
        <title>Sequencing the genomes of 1000 actinobacteria strains.</title>
        <authorList>
            <person name="Klenk H.-P."/>
        </authorList>
    </citation>
    <scope>NUCLEOTIDE SEQUENCE [LARGE SCALE GENOMIC DNA]</scope>
    <source>
        <strain evidence="3 4">DSM 41656</strain>
    </source>
</reference>
<dbReference type="EMBL" id="JAMZDX010000001">
    <property type="protein sequence ID" value="MCP2307567.1"/>
    <property type="molecule type" value="Genomic_DNA"/>
</dbReference>
<evidence type="ECO:0000256" key="2">
    <source>
        <dbReference type="SAM" id="MobiDB-lite"/>
    </source>
</evidence>
<name>A0ABT1IR16_9ACTN</name>
<dbReference type="InterPro" id="IPR018114">
    <property type="entry name" value="TRYPSIN_HIS"/>
</dbReference>
<dbReference type="PANTHER" id="PTHR15462">
    <property type="entry name" value="SERINE PROTEASE"/>
    <property type="match status" value="1"/>
</dbReference>
<keyword evidence="1" id="KW-0732">Signal</keyword>
<dbReference type="Gene3D" id="2.40.10.10">
    <property type="entry name" value="Trypsin-like serine proteases"/>
    <property type="match status" value="2"/>
</dbReference>
<dbReference type="Proteomes" id="UP001206483">
    <property type="component" value="Unassembled WGS sequence"/>
</dbReference>
<dbReference type="RefSeq" id="WP_301329694.1">
    <property type="nucleotide sequence ID" value="NZ_BAAAUB010000044.1"/>
</dbReference>
<comment type="caution">
    <text evidence="3">The sequence shown here is derived from an EMBL/GenBank/DDBJ whole genome shotgun (WGS) entry which is preliminary data.</text>
</comment>
<dbReference type="PROSITE" id="PS00134">
    <property type="entry name" value="TRYPSIN_HIS"/>
    <property type="match status" value="1"/>
</dbReference>
<keyword evidence="4" id="KW-1185">Reference proteome</keyword>